<dbReference type="EMBL" id="FNKP01000003">
    <property type="protein sequence ID" value="SDR49268.1"/>
    <property type="molecule type" value="Genomic_DNA"/>
</dbReference>
<gene>
    <name evidence="1" type="ORF">SAMN05443245_6377</name>
</gene>
<reference evidence="2" key="1">
    <citation type="submission" date="2016-10" db="EMBL/GenBank/DDBJ databases">
        <authorList>
            <person name="Varghese N."/>
        </authorList>
    </citation>
    <scope>NUCLEOTIDE SEQUENCE [LARGE SCALE GENOMIC DNA]</scope>
    <source>
        <strain evidence="2">GAS106B</strain>
    </source>
</reference>
<accession>A0A1H1JGX1</accession>
<keyword evidence="2" id="KW-1185">Reference proteome</keyword>
<sequence length="82" mass="9273">MPCLKQRERVAYLGRSIQLCRYVVTLIDQVVSPTLLLLRGRVGTGRALRAAPVGFVVRHSPALSENPCFFRCFQTRARFTHA</sequence>
<evidence type="ECO:0000313" key="1">
    <source>
        <dbReference type="EMBL" id="SDR49268.1"/>
    </source>
</evidence>
<evidence type="ECO:0000313" key="2">
    <source>
        <dbReference type="Proteomes" id="UP000183487"/>
    </source>
</evidence>
<proteinExistence type="predicted"/>
<protein>
    <submittedName>
        <fullName evidence="1">Uncharacterized protein</fullName>
    </submittedName>
</protein>
<name>A0A1H1JGX1_9BURK</name>
<dbReference type="Proteomes" id="UP000183487">
    <property type="component" value="Unassembled WGS sequence"/>
</dbReference>
<organism evidence="1 2">
    <name type="scientific">Paraburkholderia fungorum</name>
    <dbReference type="NCBI Taxonomy" id="134537"/>
    <lineage>
        <taxon>Bacteria</taxon>
        <taxon>Pseudomonadati</taxon>
        <taxon>Pseudomonadota</taxon>
        <taxon>Betaproteobacteria</taxon>
        <taxon>Burkholderiales</taxon>
        <taxon>Burkholderiaceae</taxon>
        <taxon>Paraburkholderia</taxon>
    </lineage>
</organism>
<dbReference type="AlphaFoldDB" id="A0A1H1JGX1"/>